<reference evidence="2" key="1">
    <citation type="journal article" date="2022" name="bioRxiv">
        <title>Deciphering the potential niche of two novel black yeast fungi from a biological soil crust based on their genomes, phenotypes, and melanin regulation.</title>
        <authorList>
            <consortium name="DOE Joint Genome Institute"/>
            <person name="Carr E.C."/>
            <person name="Barton Q."/>
            <person name="Grambo S."/>
            <person name="Sullivan M."/>
            <person name="Renfro C.M."/>
            <person name="Kuo A."/>
            <person name="Pangilinan J."/>
            <person name="Lipzen A."/>
            <person name="Keymanesh K."/>
            <person name="Savage E."/>
            <person name="Barry K."/>
            <person name="Grigoriev I.V."/>
            <person name="Riekhof W.R."/>
            <person name="Harris S.S."/>
        </authorList>
    </citation>
    <scope>NUCLEOTIDE SEQUENCE</scope>
    <source>
        <strain evidence="2">JF 03-4F</strain>
    </source>
</reference>
<accession>A0AAN6DMN2</accession>
<name>A0AAN6DMN2_9EURO</name>
<organism evidence="2 3">
    <name type="scientific">Exophiala viscosa</name>
    <dbReference type="NCBI Taxonomy" id="2486360"/>
    <lineage>
        <taxon>Eukaryota</taxon>
        <taxon>Fungi</taxon>
        <taxon>Dikarya</taxon>
        <taxon>Ascomycota</taxon>
        <taxon>Pezizomycotina</taxon>
        <taxon>Eurotiomycetes</taxon>
        <taxon>Chaetothyriomycetidae</taxon>
        <taxon>Chaetothyriales</taxon>
        <taxon>Herpotrichiellaceae</taxon>
        <taxon>Exophiala</taxon>
    </lineage>
</organism>
<dbReference type="EMBL" id="MU404360">
    <property type="protein sequence ID" value="KAI1609405.1"/>
    <property type="molecule type" value="Genomic_DNA"/>
</dbReference>
<keyword evidence="3" id="KW-1185">Reference proteome</keyword>
<feature type="region of interest" description="Disordered" evidence="1">
    <location>
        <begin position="29"/>
        <end position="78"/>
    </location>
</feature>
<feature type="region of interest" description="Disordered" evidence="1">
    <location>
        <begin position="106"/>
        <end position="130"/>
    </location>
</feature>
<evidence type="ECO:0000313" key="3">
    <source>
        <dbReference type="Proteomes" id="UP001203852"/>
    </source>
</evidence>
<feature type="compositionally biased region" description="Low complexity" evidence="1">
    <location>
        <begin position="108"/>
        <end position="124"/>
    </location>
</feature>
<comment type="caution">
    <text evidence="2">The sequence shown here is derived from an EMBL/GenBank/DDBJ whole genome shotgun (WGS) entry which is preliminary data.</text>
</comment>
<gene>
    <name evidence="2" type="ORF">EDD36DRAFT_69944</name>
</gene>
<feature type="compositionally biased region" description="Polar residues" evidence="1">
    <location>
        <begin position="59"/>
        <end position="71"/>
    </location>
</feature>
<protein>
    <submittedName>
        <fullName evidence="2">Uncharacterized protein</fullName>
    </submittedName>
</protein>
<sequence length="200" mass="22589">MMPLVQSTQRFYAHIPAIELAEHDNLVSRAPTTMDDPDQDRSAQADVVPPPVRHPNPVQSSRYTVTSTPSAKSEDAITDVPVTVEDDECIEAESDDDEEWWNYVDWNSDASSDSSPVTSPDPSSKVNESTAADIERMDDGEQMNLVTDNGEYKPFLDLERLEPAMNKEIDLRRYAMVNWQVECNEARDIEREDLAKQIEA</sequence>
<evidence type="ECO:0000256" key="1">
    <source>
        <dbReference type="SAM" id="MobiDB-lite"/>
    </source>
</evidence>
<evidence type="ECO:0000313" key="2">
    <source>
        <dbReference type="EMBL" id="KAI1609405.1"/>
    </source>
</evidence>
<proteinExistence type="predicted"/>
<dbReference type="Proteomes" id="UP001203852">
    <property type="component" value="Unassembled WGS sequence"/>
</dbReference>
<dbReference type="AlphaFoldDB" id="A0AAN6DMN2"/>